<reference evidence="1" key="1">
    <citation type="submission" date="2024-03" db="EMBL/GenBank/DDBJ databases">
        <title>Eukaryotic viruses encode the ribosomal protein eL40.</title>
        <authorList>
            <person name="Thomy J."/>
            <person name="Schvarcz C.R."/>
            <person name="McBeain K.A."/>
            <person name="Edwards K.F."/>
            <person name="Steward G.F."/>
        </authorList>
    </citation>
    <scope>NUCLEOTIDE SEQUENCE</scope>
    <source>
        <strain evidence="1">FloV-SA2</strain>
    </source>
</reference>
<organism evidence="1">
    <name type="scientific">Florenciella sp. virus SA2</name>
    <dbReference type="NCBI Taxonomy" id="3240092"/>
    <lineage>
        <taxon>Viruses</taxon>
    </lineage>
</organism>
<dbReference type="InterPro" id="IPR021734">
    <property type="entry name" value="DUF3303"/>
</dbReference>
<sequence>MNTYVCEYSILPEYTTRETCMTFFGGMTQEDDARELGQIVLLGRWACVGEARGFCVAQAPSHYDLQKWLNNWVSMADIKVTPCLDDNEHREMLLKDTPPFEVVYDKVNHDAKDNESLYFVKYQFKEGCKDAGFDAFANMTEEMDLKDAGNCTSYGRWHVPSLGCGYAIASSPSVKDIYKWAYNWNELCDCTIMPVTCDKETREIIKLGFGFQVKHAKLMEQVKDMQFENKVQRRCFP</sequence>
<evidence type="ECO:0000313" key="1">
    <source>
        <dbReference type="EMBL" id="XDO02363.1"/>
    </source>
</evidence>
<name>A0AB39JB11_9VIRU</name>
<accession>A0AB39JB11</accession>
<proteinExistence type="predicted"/>
<dbReference type="EMBL" id="PP542043">
    <property type="protein sequence ID" value="XDO02363.1"/>
    <property type="molecule type" value="Genomic_DNA"/>
</dbReference>
<dbReference type="Pfam" id="PF11746">
    <property type="entry name" value="DUF3303"/>
    <property type="match status" value="2"/>
</dbReference>
<gene>
    <name evidence="1" type="ORF">FloV-SA2_00548</name>
</gene>
<protein>
    <submittedName>
        <fullName evidence="1">Duf3303 Family Protein</fullName>
    </submittedName>
</protein>